<evidence type="ECO:0000256" key="1">
    <source>
        <dbReference type="ARBA" id="ARBA00005964"/>
    </source>
</evidence>
<dbReference type="InterPro" id="IPR050309">
    <property type="entry name" value="Type-B_Carboxylest/Lipase"/>
</dbReference>
<feature type="domain" description="Carboxylesterase type B" evidence="4">
    <location>
        <begin position="30"/>
        <end position="479"/>
    </location>
</feature>
<gene>
    <name evidence="5" type="ORF">AOQ84DRAFT_228257</name>
</gene>
<accession>A0A8E2JN72</accession>
<dbReference type="Proteomes" id="UP000250140">
    <property type="component" value="Unassembled WGS sequence"/>
</dbReference>
<evidence type="ECO:0000313" key="6">
    <source>
        <dbReference type="Proteomes" id="UP000250140"/>
    </source>
</evidence>
<dbReference type="PROSITE" id="PS00122">
    <property type="entry name" value="CARBOXYLESTERASE_B_1"/>
    <property type="match status" value="1"/>
</dbReference>
<feature type="chain" id="PRO_5034746303" description="Carboxylic ester hydrolase" evidence="3">
    <location>
        <begin position="18"/>
        <end position="516"/>
    </location>
</feature>
<dbReference type="SUPFAM" id="SSF53474">
    <property type="entry name" value="alpha/beta-Hydrolases"/>
    <property type="match status" value="1"/>
</dbReference>
<keyword evidence="3" id="KW-0732">Signal</keyword>
<evidence type="ECO:0000313" key="5">
    <source>
        <dbReference type="EMBL" id="OCL02914.1"/>
    </source>
</evidence>
<evidence type="ECO:0000256" key="2">
    <source>
        <dbReference type="ARBA" id="ARBA00022801"/>
    </source>
</evidence>
<dbReference type="InterPro" id="IPR029058">
    <property type="entry name" value="AB_hydrolase_fold"/>
</dbReference>
<dbReference type="Gene3D" id="3.40.50.1820">
    <property type="entry name" value="alpha/beta hydrolase"/>
    <property type="match status" value="1"/>
</dbReference>
<name>A0A8E2JN72_9PEZI</name>
<sequence length="516" mass="56253">MLSLLLLLVFCVENIAAVDPLVDLGYTKYNGTALPDGVTQWLGIRYASQISRVDSMRFTAPQDPPANSSIQQADRYGPLCIGTTFDLKTEFGSIESEDCLFANIYASSKATSANLVPVFVFIQGGGFNGNSNANYNGSSLIHAGDMDMVVVNFNYRVGPYGFLASKEIAGNNSFSLNNGLKDQRQLLKWVNTHIKQFGGDPNQVVLGGASAGGGSVILQTTAYGGVDNSLFHGIATESQAFPALRTVQESEFMYEALLKAAGCSNLQCLQEMDAVKFQTAVRGLKIPFPGAADPPVYFWGPTLDYDFIKGYTYEELEAGHFVKVPAIFGDDTNEGIIFTPKTIDSEKLADQFIKDQFPTVTTSELSQLRAVFPGPSNTQSDPAWRTQAAQVYGHLRYICPGMNVSSVFSNTNGAKTWNYRWNVGGATHVSELSSVFYDGDTDAGKFIHQYWASFIRSLDPNTYRMSGAPTWDNWGGSNGSTRIVFNDKNVVNMEDVPSQEQQACDVVNNLGVALEQ</sequence>
<comment type="similarity">
    <text evidence="1 3">Belongs to the type-B carboxylesterase/lipase family.</text>
</comment>
<dbReference type="EC" id="3.1.1.-" evidence="3"/>
<protein>
    <recommendedName>
        <fullName evidence="3">Carboxylic ester hydrolase</fullName>
        <ecNumber evidence="3">3.1.1.-</ecNumber>
    </recommendedName>
</protein>
<keyword evidence="6" id="KW-1185">Reference proteome</keyword>
<evidence type="ECO:0000256" key="3">
    <source>
        <dbReference type="RuleBase" id="RU361235"/>
    </source>
</evidence>
<feature type="signal peptide" evidence="3">
    <location>
        <begin position="1"/>
        <end position="17"/>
    </location>
</feature>
<dbReference type="GO" id="GO:0016787">
    <property type="term" value="F:hydrolase activity"/>
    <property type="evidence" value="ECO:0007669"/>
    <property type="project" value="UniProtKB-KW"/>
</dbReference>
<dbReference type="InterPro" id="IPR019826">
    <property type="entry name" value="Carboxylesterase_B_AS"/>
</dbReference>
<dbReference type="InterPro" id="IPR002018">
    <property type="entry name" value="CarbesteraseB"/>
</dbReference>
<dbReference type="EMBL" id="KV750854">
    <property type="protein sequence ID" value="OCL02914.1"/>
    <property type="molecule type" value="Genomic_DNA"/>
</dbReference>
<dbReference type="OrthoDB" id="408631at2759"/>
<reference evidence="5 6" key="1">
    <citation type="journal article" date="2016" name="Nat. Commun.">
        <title>Ectomycorrhizal ecology is imprinted in the genome of the dominant symbiotic fungus Cenococcum geophilum.</title>
        <authorList>
            <consortium name="DOE Joint Genome Institute"/>
            <person name="Peter M."/>
            <person name="Kohler A."/>
            <person name="Ohm R.A."/>
            <person name="Kuo A."/>
            <person name="Krutzmann J."/>
            <person name="Morin E."/>
            <person name="Arend M."/>
            <person name="Barry K.W."/>
            <person name="Binder M."/>
            <person name="Choi C."/>
            <person name="Clum A."/>
            <person name="Copeland A."/>
            <person name="Grisel N."/>
            <person name="Haridas S."/>
            <person name="Kipfer T."/>
            <person name="LaButti K."/>
            <person name="Lindquist E."/>
            <person name="Lipzen A."/>
            <person name="Maire R."/>
            <person name="Meier B."/>
            <person name="Mihaltcheva S."/>
            <person name="Molinier V."/>
            <person name="Murat C."/>
            <person name="Poggeler S."/>
            <person name="Quandt C.A."/>
            <person name="Sperisen C."/>
            <person name="Tritt A."/>
            <person name="Tisserant E."/>
            <person name="Crous P.W."/>
            <person name="Henrissat B."/>
            <person name="Nehls U."/>
            <person name="Egli S."/>
            <person name="Spatafora J.W."/>
            <person name="Grigoriev I.V."/>
            <person name="Martin F.M."/>
        </authorList>
    </citation>
    <scope>NUCLEOTIDE SEQUENCE [LARGE SCALE GENOMIC DNA]</scope>
    <source>
        <strain evidence="5 6">CBS 207.34</strain>
    </source>
</reference>
<proteinExistence type="inferred from homology"/>
<dbReference type="Pfam" id="PF00135">
    <property type="entry name" value="COesterase"/>
    <property type="match status" value="1"/>
</dbReference>
<organism evidence="5 6">
    <name type="scientific">Glonium stellatum</name>
    <dbReference type="NCBI Taxonomy" id="574774"/>
    <lineage>
        <taxon>Eukaryota</taxon>
        <taxon>Fungi</taxon>
        <taxon>Dikarya</taxon>
        <taxon>Ascomycota</taxon>
        <taxon>Pezizomycotina</taxon>
        <taxon>Dothideomycetes</taxon>
        <taxon>Pleosporomycetidae</taxon>
        <taxon>Gloniales</taxon>
        <taxon>Gloniaceae</taxon>
        <taxon>Glonium</taxon>
    </lineage>
</organism>
<dbReference type="AlphaFoldDB" id="A0A8E2JN72"/>
<keyword evidence="2 3" id="KW-0378">Hydrolase</keyword>
<dbReference type="PANTHER" id="PTHR11559">
    <property type="entry name" value="CARBOXYLESTERASE"/>
    <property type="match status" value="1"/>
</dbReference>
<evidence type="ECO:0000259" key="4">
    <source>
        <dbReference type="Pfam" id="PF00135"/>
    </source>
</evidence>